<dbReference type="GO" id="GO:0046872">
    <property type="term" value="F:metal ion binding"/>
    <property type="evidence" value="ECO:0007669"/>
    <property type="project" value="InterPro"/>
</dbReference>
<evidence type="ECO:0000259" key="2">
    <source>
        <dbReference type="Pfam" id="PF00675"/>
    </source>
</evidence>
<dbReference type="InterPro" id="IPR050361">
    <property type="entry name" value="MPP/UQCRC_Complex"/>
</dbReference>
<dbReference type="RefSeq" id="WP_157480376.1">
    <property type="nucleotide sequence ID" value="NZ_CP046566.1"/>
</dbReference>
<proteinExistence type="predicted"/>
<protein>
    <submittedName>
        <fullName evidence="4">Insulinase family protein</fullName>
    </submittedName>
</protein>
<feature type="domain" description="Peptidase M16 C-terminal" evidence="3">
    <location>
        <begin position="198"/>
        <end position="375"/>
    </location>
</feature>
<dbReference type="Pfam" id="PF05193">
    <property type="entry name" value="Peptidase_M16_C"/>
    <property type="match status" value="1"/>
</dbReference>
<dbReference type="PANTHER" id="PTHR11851:SF224">
    <property type="entry name" value="PROCESSING PROTEASE"/>
    <property type="match status" value="1"/>
</dbReference>
<dbReference type="InterPro" id="IPR011765">
    <property type="entry name" value="Pept_M16_N"/>
</dbReference>
<name>A0A6I6GAW9_9BACT</name>
<sequence length="689" mass="74139">MKYIYLSLMALCSTVLLPAQIIDRSKAPKPGPAPVINIADPASFTLPNGLKVFVVTNTKLPQVSATLTIDRDPLLEGEKAGMLSMAGSLMRRGTSKMDKATLDESVDFLGGELGASATSVSASSLKGNFPKLLQLMADVALRPSFSNAELEKIRTQTLSGLAQAKDDPNSIAGNVSGALVYGKNHPYGEFETEQTVKNVTVADIKSYHSTYWKPNIAYLIFVGDITSNEAMKLATEHFGSWTRGDVPKKQYAEVKQPAKTLIAVVDRPSSVQSVISISSPVNLQPGTPDAIPTSVMGNVLGGGFSSRLNQNLREKYAFTYGAGGGVSTDRLVGSFRASASVRNEKTDSAVGQFLYEFNRIRNEAASDSEVTALKNYMSGGFARSLENAATVANFALNVARYNLPKDYYRTYLTKLNAVTPANVQAMANKYVPVNNLVITIVGNAKEIAAGLSKYGDVKFFDINGNEVAPPTEKKVDANVTATSVLQKAIEAYGGETAIAAIKDATLKGSVSMMGQAMQYEQKHVMPGGYSAVVKMGPMELMKQSKNGSEYSAAMQGTKQEVSADDKAQLDAKAALYDERYYLSNAAVKLNLKGIESVDGKDAYDIEIVTPEGSSFHAFYDVKTGLKVQEMRQQEVGPMGKVNVTTLYKEYKEFNGVKIPVQIVIDLGVMKQDISITEVKINAGLSASEL</sequence>
<keyword evidence="5" id="KW-1185">Reference proteome</keyword>
<dbReference type="PANTHER" id="PTHR11851">
    <property type="entry name" value="METALLOPROTEASE"/>
    <property type="match status" value="1"/>
</dbReference>
<dbReference type="EMBL" id="CP046566">
    <property type="protein sequence ID" value="QGW29827.1"/>
    <property type="molecule type" value="Genomic_DNA"/>
</dbReference>
<evidence type="ECO:0000259" key="3">
    <source>
        <dbReference type="Pfam" id="PF05193"/>
    </source>
</evidence>
<feature type="signal peptide" evidence="1">
    <location>
        <begin position="1"/>
        <end position="21"/>
    </location>
</feature>
<dbReference type="Pfam" id="PF00675">
    <property type="entry name" value="Peptidase_M16"/>
    <property type="match status" value="1"/>
</dbReference>
<dbReference type="InterPro" id="IPR007863">
    <property type="entry name" value="Peptidase_M16_C"/>
</dbReference>
<dbReference type="SUPFAM" id="SSF63411">
    <property type="entry name" value="LuxS/MPP-like metallohydrolase"/>
    <property type="match status" value="2"/>
</dbReference>
<dbReference type="Gene3D" id="3.30.830.10">
    <property type="entry name" value="Metalloenzyme, LuxS/M16 peptidase-like"/>
    <property type="match status" value="2"/>
</dbReference>
<keyword evidence="1" id="KW-0732">Signal</keyword>
<evidence type="ECO:0000256" key="1">
    <source>
        <dbReference type="SAM" id="SignalP"/>
    </source>
</evidence>
<evidence type="ECO:0000313" key="4">
    <source>
        <dbReference type="EMBL" id="QGW29827.1"/>
    </source>
</evidence>
<feature type="chain" id="PRO_5026292589" evidence="1">
    <location>
        <begin position="22"/>
        <end position="689"/>
    </location>
</feature>
<evidence type="ECO:0000313" key="5">
    <source>
        <dbReference type="Proteomes" id="UP000426027"/>
    </source>
</evidence>
<dbReference type="InterPro" id="IPR011249">
    <property type="entry name" value="Metalloenz_LuxS/M16"/>
</dbReference>
<dbReference type="AlphaFoldDB" id="A0A6I6GAW9"/>
<reference evidence="4 5" key="1">
    <citation type="submission" date="2019-11" db="EMBL/GenBank/DDBJ databases">
        <authorList>
            <person name="Im W.T."/>
        </authorList>
    </citation>
    <scope>NUCLEOTIDE SEQUENCE [LARGE SCALE GENOMIC DNA]</scope>
    <source>
        <strain evidence="4 5">SB-02</strain>
    </source>
</reference>
<dbReference type="Proteomes" id="UP000426027">
    <property type="component" value="Chromosome"/>
</dbReference>
<dbReference type="KEGG" id="fls:GLV81_18405"/>
<accession>A0A6I6GAW9</accession>
<feature type="domain" description="Peptidase M16 N-terminal" evidence="2">
    <location>
        <begin position="81"/>
        <end position="168"/>
    </location>
</feature>
<gene>
    <name evidence="4" type="ORF">GLV81_18405</name>
</gene>
<organism evidence="4 5">
    <name type="scientific">Phnomibacter ginsenosidimutans</name>
    <dbReference type="NCBI Taxonomy" id="2676868"/>
    <lineage>
        <taxon>Bacteria</taxon>
        <taxon>Pseudomonadati</taxon>
        <taxon>Bacteroidota</taxon>
        <taxon>Chitinophagia</taxon>
        <taxon>Chitinophagales</taxon>
        <taxon>Chitinophagaceae</taxon>
        <taxon>Phnomibacter</taxon>
    </lineage>
</organism>